<organism evidence="1 2">
    <name type="scientific">Legionella pneumophila</name>
    <dbReference type="NCBI Taxonomy" id="446"/>
    <lineage>
        <taxon>Bacteria</taxon>
        <taxon>Pseudomonadati</taxon>
        <taxon>Pseudomonadota</taxon>
        <taxon>Gammaproteobacteria</taxon>
        <taxon>Legionellales</taxon>
        <taxon>Legionellaceae</taxon>
        <taxon>Legionella</taxon>
    </lineage>
</organism>
<dbReference type="AlphaFoldDB" id="A0A2S6F9Q5"/>
<sequence length="130" mass="14681">MSFKSITLIALLSISMLAHAYNKNDKTTTFRLSYLCSAGQSDQTGLRSTLLCMAKLSDFVERLKDEIKSEYGDKKYKEWLSDIENSGGVTAGEEQKMFVAYVKSHPEKLKLNAYSTYKNVMLLAFPVESE</sequence>
<gene>
    <name evidence="1" type="ORF">C3928_01150</name>
</gene>
<comment type="caution">
    <text evidence="1">The sequence shown here is derived from an EMBL/GenBank/DDBJ whole genome shotgun (WGS) entry which is preliminary data.</text>
</comment>
<evidence type="ECO:0000313" key="2">
    <source>
        <dbReference type="Proteomes" id="UP000239239"/>
    </source>
</evidence>
<proteinExistence type="predicted"/>
<protein>
    <submittedName>
        <fullName evidence="1">Uncharacterized protein</fullName>
    </submittedName>
</protein>
<evidence type="ECO:0000313" key="1">
    <source>
        <dbReference type="EMBL" id="PPK34122.1"/>
    </source>
</evidence>
<accession>A0A2S6F9Q5</accession>
<reference evidence="1 2" key="1">
    <citation type="submission" date="2018-02" db="EMBL/GenBank/DDBJ databases">
        <title>Draft genome sequences of four Legionella pneumophila clinical strains isolated in Ontario.</title>
        <authorList>
            <person name="Fortuna A."/>
            <person name="Ramnarine R."/>
            <person name="Li A."/>
            <person name="Frantz C."/>
            <person name="Mallo G."/>
        </authorList>
    </citation>
    <scope>NUCLEOTIDE SEQUENCE [LARGE SCALE GENOMIC DNA]</scope>
    <source>
        <strain evidence="1 2">LG61</strain>
    </source>
</reference>
<name>A0A2S6F9Q5_LEGPN</name>
<dbReference type="Proteomes" id="UP000239239">
    <property type="component" value="Unassembled WGS sequence"/>
</dbReference>
<dbReference type="RefSeq" id="WP_027228109.1">
    <property type="nucleotide sequence ID" value="NZ_CP017601.1"/>
</dbReference>
<dbReference type="EMBL" id="PQWY01000001">
    <property type="protein sequence ID" value="PPK34122.1"/>
    <property type="molecule type" value="Genomic_DNA"/>
</dbReference>